<dbReference type="Gene3D" id="3.30.70.80">
    <property type="entry name" value="Peptidase S8 propeptide/proteinase inhibitor I9"/>
    <property type="match status" value="1"/>
</dbReference>
<dbReference type="RefSeq" id="WP_091291752.1">
    <property type="nucleotide sequence ID" value="NZ_FNON01000004.1"/>
</dbReference>
<dbReference type="Proteomes" id="UP000199515">
    <property type="component" value="Unassembled WGS sequence"/>
</dbReference>
<keyword evidence="2" id="KW-1185">Reference proteome</keyword>
<name>A0A1H3HMZ8_9PSEU</name>
<dbReference type="AlphaFoldDB" id="A0A1H3HMZ8"/>
<gene>
    <name evidence="1" type="ORF">SAMN05421504_104740</name>
</gene>
<evidence type="ECO:0000313" key="1">
    <source>
        <dbReference type="EMBL" id="SDY16881.1"/>
    </source>
</evidence>
<protein>
    <submittedName>
        <fullName evidence="1">Uncharacterized protein</fullName>
    </submittedName>
</protein>
<reference evidence="1 2" key="1">
    <citation type="submission" date="2016-10" db="EMBL/GenBank/DDBJ databases">
        <authorList>
            <person name="de Groot N.N."/>
        </authorList>
    </citation>
    <scope>NUCLEOTIDE SEQUENCE [LARGE SCALE GENOMIC DNA]</scope>
    <source>
        <strain evidence="1 2">CPCC 202699</strain>
    </source>
</reference>
<dbReference type="STRING" id="589385.SAMN05421504_104740"/>
<proteinExistence type="predicted"/>
<sequence>MRTVLIMATSDIAEAVAALGGRVLSVEPRLGATRAEVPAAKVKELAALESVTHVQVDEDIQRDEPKP</sequence>
<evidence type="ECO:0000313" key="2">
    <source>
        <dbReference type="Proteomes" id="UP000199515"/>
    </source>
</evidence>
<organism evidence="1 2">
    <name type="scientific">Amycolatopsis xylanica</name>
    <dbReference type="NCBI Taxonomy" id="589385"/>
    <lineage>
        <taxon>Bacteria</taxon>
        <taxon>Bacillati</taxon>
        <taxon>Actinomycetota</taxon>
        <taxon>Actinomycetes</taxon>
        <taxon>Pseudonocardiales</taxon>
        <taxon>Pseudonocardiaceae</taxon>
        <taxon>Amycolatopsis</taxon>
    </lineage>
</organism>
<dbReference type="EMBL" id="FNON01000004">
    <property type="protein sequence ID" value="SDY16881.1"/>
    <property type="molecule type" value="Genomic_DNA"/>
</dbReference>
<dbReference type="InterPro" id="IPR037045">
    <property type="entry name" value="S8pro/Inhibitor_I9_sf"/>
</dbReference>
<accession>A0A1H3HMZ8</accession>